<dbReference type="EMBL" id="JACTNZ010000007">
    <property type="protein sequence ID" value="KAG5542063.1"/>
    <property type="molecule type" value="Genomic_DNA"/>
</dbReference>
<protein>
    <submittedName>
        <fullName evidence="1">Uncharacterized protein</fullName>
    </submittedName>
</protein>
<keyword evidence="2" id="KW-1185">Reference proteome</keyword>
<name>A0AAV6JMV6_9ERIC</name>
<accession>A0AAV6JMV6</accession>
<evidence type="ECO:0000313" key="2">
    <source>
        <dbReference type="Proteomes" id="UP000823749"/>
    </source>
</evidence>
<gene>
    <name evidence="1" type="ORF">RHGRI_021795</name>
</gene>
<comment type="caution">
    <text evidence="1">The sequence shown here is derived from an EMBL/GenBank/DDBJ whole genome shotgun (WGS) entry which is preliminary data.</text>
</comment>
<dbReference type="AlphaFoldDB" id="A0AAV6JMV6"/>
<reference evidence="1" key="1">
    <citation type="submission" date="2020-08" db="EMBL/GenBank/DDBJ databases">
        <title>Plant Genome Project.</title>
        <authorList>
            <person name="Zhang R.-G."/>
        </authorList>
    </citation>
    <scope>NUCLEOTIDE SEQUENCE</scope>
    <source>
        <strain evidence="1">WSP0</strain>
        <tissue evidence="1">Leaf</tissue>
    </source>
</reference>
<evidence type="ECO:0000313" key="1">
    <source>
        <dbReference type="EMBL" id="KAG5542063.1"/>
    </source>
</evidence>
<dbReference type="Proteomes" id="UP000823749">
    <property type="component" value="Chromosome 7"/>
</dbReference>
<proteinExistence type="predicted"/>
<organism evidence="1 2">
    <name type="scientific">Rhododendron griersonianum</name>
    <dbReference type="NCBI Taxonomy" id="479676"/>
    <lineage>
        <taxon>Eukaryota</taxon>
        <taxon>Viridiplantae</taxon>
        <taxon>Streptophyta</taxon>
        <taxon>Embryophyta</taxon>
        <taxon>Tracheophyta</taxon>
        <taxon>Spermatophyta</taxon>
        <taxon>Magnoliopsida</taxon>
        <taxon>eudicotyledons</taxon>
        <taxon>Gunneridae</taxon>
        <taxon>Pentapetalae</taxon>
        <taxon>asterids</taxon>
        <taxon>Ericales</taxon>
        <taxon>Ericaceae</taxon>
        <taxon>Ericoideae</taxon>
        <taxon>Rhodoreae</taxon>
        <taxon>Rhododendron</taxon>
    </lineage>
</organism>
<sequence length="86" mass="9787">MALRKKCSSNSPMKSLCIVFVVLMLMTGTQFRGVHCRALRELKSATTAEQVEADELMAAAKFDEPCYWFRNLCTDFFLGPLRVPHK</sequence>